<comment type="function">
    <text evidence="21">Oxidized purine nucleoside triphosphate hydrolase which is a prominent sanitizer of the oxidized nucleotide pool. Catalyzes the hydrolysis of 2-oxo-dATP (2-hydroxy-dATP) into 2-oxo-dAMP. Also has a significant hydrolase activity toward 2-oxo-ATP, 8-oxo-dGTP and 8-oxo-dATP. Through the hydrolysis of oxidized purine nucleoside triphosphates, prevents their incorporation into DNA and the subsequent transversions A:T to C:G and G:C to T:A. Also catalyzes the hydrolysis of methylated purine nucleoside triphosphate preventing their integration into DNA. Through this antimutagenic activity protects cells from oxidative stress.</text>
</comment>
<dbReference type="RefSeq" id="WP_171152491.1">
    <property type="nucleotide sequence ID" value="NZ_JABENB010000001.1"/>
</dbReference>
<dbReference type="GO" id="GO:0008413">
    <property type="term" value="F:8-oxo-7,8-dihydroguanosine triphosphate pyrophosphatase activity"/>
    <property type="evidence" value="ECO:0007669"/>
    <property type="project" value="InterPro"/>
</dbReference>
<comment type="cofactor">
    <cofactor evidence="1">
        <name>Mg(2+)</name>
        <dbReference type="ChEBI" id="CHEBI:18420"/>
    </cofactor>
</comment>
<dbReference type="SUPFAM" id="SSF55811">
    <property type="entry name" value="Nudix"/>
    <property type="match status" value="1"/>
</dbReference>
<dbReference type="InterPro" id="IPR020084">
    <property type="entry name" value="NUDIX_hydrolase_CS"/>
</dbReference>
<dbReference type="EMBL" id="JABENB010000001">
    <property type="protein sequence ID" value="NNG38568.1"/>
    <property type="molecule type" value="Genomic_DNA"/>
</dbReference>
<evidence type="ECO:0000256" key="12">
    <source>
        <dbReference type="ARBA" id="ARBA00026218"/>
    </source>
</evidence>
<keyword evidence="6" id="KW-0460">Magnesium</keyword>
<evidence type="ECO:0000256" key="9">
    <source>
        <dbReference type="ARBA" id="ARBA00024486"/>
    </source>
</evidence>
<comment type="catalytic activity">
    <reaction evidence="19">
        <text>O(6)-methyl-dGTP + H2O = O(6)-methyl-dGMP + diphosphate + H(+)</text>
        <dbReference type="Rhea" id="RHEA:67600"/>
        <dbReference type="ChEBI" id="CHEBI:15377"/>
        <dbReference type="ChEBI" id="CHEBI:15378"/>
        <dbReference type="ChEBI" id="CHEBI:33019"/>
        <dbReference type="ChEBI" id="CHEBI:169974"/>
        <dbReference type="ChEBI" id="CHEBI:169975"/>
    </reaction>
    <physiologicalReaction direction="left-to-right" evidence="19">
        <dbReference type="Rhea" id="RHEA:67601"/>
    </physiologicalReaction>
</comment>
<evidence type="ECO:0000256" key="20">
    <source>
        <dbReference type="ARBA" id="ARBA00049032"/>
    </source>
</evidence>
<protein>
    <recommendedName>
        <fullName evidence="12">Oxidized purine nucleoside triphosphate hydrolase</fullName>
        <ecNumber evidence="11">3.6.1.56</ecNumber>
    </recommendedName>
    <alternativeName>
        <fullName evidence="16">2-hydroxy-dATP diphosphatase</fullName>
    </alternativeName>
    <alternativeName>
        <fullName evidence="15">7,8-dihydro-8-oxoguanine triphosphatase</fullName>
    </alternativeName>
    <alternativeName>
        <fullName evidence="14">8-oxo-dGTPase</fullName>
    </alternativeName>
    <alternativeName>
        <fullName evidence="17">Methylated purine nucleoside triphosphate hydrolase</fullName>
    </alternativeName>
    <alternativeName>
        <fullName evidence="13">Nucleoside diphosphate-linked moiety X motif 1</fullName>
    </alternativeName>
</protein>
<dbReference type="PANTHER" id="PTHR43758:SF2">
    <property type="entry name" value="OXIDIZED PURINE NUCLEOSIDE TRIPHOSPHATE HYDROLASE"/>
    <property type="match status" value="1"/>
</dbReference>
<evidence type="ECO:0000256" key="15">
    <source>
        <dbReference type="ARBA" id="ARBA00030682"/>
    </source>
</evidence>
<evidence type="ECO:0000256" key="1">
    <source>
        <dbReference type="ARBA" id="ARBA00001946"/>
    </source>
</evidence>
<dbReference type="PANTHER" id="PTHR43758">
    <property type="entry name" value="7,8-DIHYDRO-8-OXOGUANINE TRIPHOSPHATASE"/>
    <property type="match status" value="1"/>
</dbReference>
<evidence type="ECO:0000256" key="18">
    <source>
        <dbReference type="ARBA" id="ARBA00048002"/>
    </source>
</evidence>
<evidence type="ECO:0000256" key="21">
    <source>
        <dbReference type="ARBA" id="ARBA00053094"/>
    </source>
</evidence>
<comment type="subunit">
    <text evidence="3">Monomer.</text>
</comment>
<evidence type="ECO:0000259" key="22">
    <source>
        <dbReference type="PROSITE" id="PS51462"/>
    </source>
</evidence>
<keyword evidence="4" id="KW-0479">Metal-binding</keyword>
<dbReference type="Proteomes" id="UP000557772">
    <property type="component" value="Unassembled WGS sequence"/>
</dbReference>
<dbReference type="Gene3D" id="3.90.79.10">
    <property type="entry name" value="Nucleoside Triphosphate Pyrophosphohydrolase"/>
    <property type="match status" value="1"/>
</dbReference>
<evidence type="ECO:0000256" key="14">
    <source>
        <dbReference type="ARBA" id="ARBA00030634"/>
    </source>
</evidence>
<keyword evidence="24" id="KW-1185">Reference proteome</keyword>
<evidence type="ECO:0000256" key="2">
    <source>
        <dbReference type="ARBA" id="ARBA00005582"/>
    </source>
</evidence>
<dbReference type="PROSITE" id="PS00893">
    <property type="entry name" value="NUDIX_BOX"/>
    <property type="match status" value="1"/>
</dbReference>
<dbReference type="GO" id="GO:0042262">
    <property type="term" value="P:DNA protection"/>
    <property type="evidence" value="ECO:0007669"/>
    <property type="project" value="InterPro"/>
</dbReference>
<reference evidence="23 24" key="1">
    <citation type="submission" date="2020-05" db="EMBL/GenBank/DDBJ databases">
        <title>Flexivirga sp. ID2601S isolated from air conditioner.</title>
        <authorList>
            <person name="Kim D.H."/>
        </authorList>
    </citation>
    <scope>NUCLEOTIDE SEQUENCE [LARGE SCALE GENOMIC DNA]</scope>
    <source>
        <strain evidence="23 24">ID2601S</strain>
    </source>
</reference>
<organism evidence="23 24">
    <name type="scientific">Flexivirga aerilata</name>
    <dbReference type="NCBI Taxonomy" id="1656889"/>
    <lineage>
        <taxon>Bacteria</taxon>
        <taxon>Bacillati</taxon>
        <taxon>Actinomycetota</taxon>
        <taxon>Actinomycetes</taxon>
        <taxon>Micrococcales</taxon>
        <taxon>Dermacoccaceae</taxon>
        <taxon>Flexivirga</taxon>
    </lineage>
</organism>
<dbReference type="CDD" id="cd03427">
    <property type="entry name" value="NUDIX_MTH1_Nudt1"/>
    <property type="match status" value="1"/>
</dbReference>
<dbReference type="PRINTS" id="PR01403">
    <property type="entry name" value="8OXTPHPHTASE"/>
</dbReference>
<evidence type="ECO:0000256" key="13">
    <source>
        <dbReference type="ARBA" id="ARBA00029673"/>
    </source>
</evidence>
<evidence type="ECO:0000256" key="16">
    <source>
        <dbReference type="ARBA" id="ARBA00031927"/>
    </source>
</evidence>
<dbReference type="Pfam" id="PF00293">
    <property type="entry name" value="NUDIX"/>
    <property type="match status" value="1"/>
</dbReference>
<comment type="similarity">
    <text evidence="2">Belongs to the Nudix hydrolase family.</text>
</comment>
<evidence type="ECO:0000256" key="4">
    <source>
        <dbReference type="ARBA" id="ARBA00022723"/>
    </source>
</evidence>
<gene>
    <name evidence="23" type="ORF">HJ588_04660</name>
</gene>
<evidence type="ECO:0000256" key="11">
    <source>
        <dbReference type="ARBA" id="ARBA00026103"/>
    </source>
</evidence>
<name>A0A849AH92_9MICO</name>
<dbReference type="EC" id="3.6.1.56" evidence="11"/>
<comment type="catalytic activity">
    <reaction evidence="10">
        <text>2-oxo-ATP + H2O = 2-oxo-AMP + diphosphate + H(+)</text>
        <dbReference type="Rhea" id="RHEA:67392"/>
        <dbReference type="ChEBI" id="CHEBI:15377"/>
        <dbReference type="ChEBI" id="CHEBI:15378"/>
        <dbReference type="ChEBI" id="CHEBI:33019"/>
        <dbReference type="ChEBI" id="CHEBI:71395"/>
        <dbReference type="ChEBI" id="CHEBI:172878"/>
    </reaction>
    <physiologicalReaction direction="left-to-right" evidence="10">
        <dbReference type="Rhea" id="RHEA:67393"/>
    </physiologicalReaction>
</comment>
<evidence type="ECO:0000256" key="6">
    <source>
        <dbReference type="ARBA" id="ARBA00022842"/>
    </source>
</evidence>
<dbReference type="PROSITE" id="PS51462">
    <property type="entry name" value="NUDIX"/>
    <property type="match status" value="1"/>
</dbReference>
<comment type="catalytic activity">
    <reaction evidence="9">
        <text>8-oxo-dGTP + H2O = 8-oxo-dGMP + diphosphate + H(+)</text>
        <dbReference type="Rhea" id="RHEA:31575"/>
        <dbReference type="ChEBI" id="CHEBI:15377"/>
        <dbReference type="ChEBI" id="CHEBI:15378"/>
        <dbReference type="ChEBI" id="CHEBI:33019"/>
        <dbReference type="ChEBI" id="CHEBI:63224"/>
        <dbReference type="ChEBI" id="CHEBI:77896"/>
    </reaction>
    <physiologicalReaction direction="left-to-right" evidence="9">
        <dbReference type="Rhea" id="RHEA:31576"/>
    </physiologicalReaction>
</comment>
<dbReference type="GO" id="GO:0046872">
    <property type="term" value="F:metal ion binding"/>
    <property type="evidence" value="ECO:0007669"/>
    <property type="project" value="UniProtKB-KW"/>
</dbReference>
<sequence length="173" mass="18718">MTKSTCLAYLIRDDGTPHAQVLLGEKLRGFGAGRVVALGGHVEPGESSLEAAVRETREESGLLVAPDDFAAAGQVRFRWADTPAWDMDVDLFRATRWTGDIVASDELEPEWWPVADLPLCRMWDDARICVPFVLRGDAIDAEIAYDAASERVVAVALRVLGRSQPLPGGVTGG</sequence>
<evidence type="ECO:0000256" key="17">
    <source>
        <dbReference type="ARBA" id="ARBA00032071"/>
    </source>
</evidence>
<comment type="catalytic activity">
    <reaction evidence="7">
        <text>8-oxo-dATP + H2O = 8-oxo-dAMP + diphosphate + H(+)</text>
        <dbReference type="Rhea" id="RHEA:65396"/>
        <dbReference type="ChEBI" id="CHEBI:15377"/>
        <dbReference type="ChEBI" id="CHEBI:15378"/>
        <dbReference type="ChEBI" id="CHEBI:33019"/>
        <dbReference type="ChEBI" id="CHEBI:71361"/>
        <dbReference type="ChEBI" id="CHEBI:172871"/>
    </reaction>
    <physiologicalReaction direction="left-to-right" evidence="7">
        <dbReference type="Rhea" id="RHEA:65397"/>
    </physiologicalReaction>
</comment>
<keyword evidence="5" id="KW-0378">Hydrolase</keyword>
<evidence type="ECO:0000256" key="5">
    <source>
        <dbReference type="ARBA" id="ARBA00022801"/>
    </source>
</evidence>
<evidence type="ECO:0000256" key="7">
    <source>
        <dbReference type="ARBA" id="ARBA00024448"/>
    </source>
</evidence>
<comment type="catalytic activity">
    <reaction evidence="8">
        <text>2-oxo-dATP + H2O = 2-oxo-dAMP + diphosphate + H(+)</text>
        <dbReference type="Rhea" id="RHEA:31583"/>
        <dbReference type="ChEBI" id="CHEBI:15377"/>
        <dbReference type="ChEBI" id="CHEBI:15378"/>
        <dbReference type="ChEBI" id="CHEBI:33019"/>
        <dbReference type="ChEBI" id="CHEBI:63212"/>
        <dbReference type="ChEBI" id="CHEBI:77897"/>
        <dbReference type="EC" id="3.6.1.56"/>
    </reaction>
    <physiologicalReaction direction="left-to-right" evidence="8">
        <dbReference type="Rhea" id="RHEA:31584"/>
    </physiologicalReaction>
</comment>
<dbReference type="InterPro" id="IPR000086">
    <property type="entry name" value="NUDIX_hydrolase_dom"/>
</dbReference>
<dbReference type="InterPro" id="IPR015797">
    <property type="entry name" value="NUDIX_hydrolase-like_dom_sf"/>
</dbReference>
<evidence type="ECO:0000256" key="3">
    <source>
        <dbReference type="ARBA" id="ARBA00011245"/>
    </source>
</evidence>
<dbReference type="AlphaFoldDB" id="A0A849AH92"/>
<evidence type="ECO:0000256" key="8">
    <source>
        <dbReference type="ARBA" id="ARBA00024459"/>
    </source>
</evidence>
<evidence type="ECO:0000313" key="24">
    <source>
        <dbReference type="Proteomes" id="UP000557772"/>
    </source>
</evidence>
<comment type="catalytic activity">
    <reaction evidence="18">
        <text>N(6)-methyl-ATP + H2O = N(6)-methyl-AMP + diphosphate + H(+)</text>
        <dbReference type="Rhea" id="RHEA:67608"/>
        <dbReference type="ChEBI" id="CHEBI:15377"/>
        <dbReference type="ChEBI" id="CHEBI:15378"/>
        <dbReference type="ChEBI" id="CHEBI:33019"/>
        <dbReference type="ChEBI" id="CHEBI:144842"/>
        <dbReference type="ChEBI" id="CHEBI:172873"/>
    </reaction>
    <physiologicalReaction direction="left-to-right" evidence="18">
        <dbReference type="Rhea" id="RHEA:67609"/>
    </physiologicalReaction>
</comment>
<comment type="catalytic activity">
    <reaction evidence="20">
        <text>N(6)-methyl-dATP + H2O = N(6)-methyl-dAMP + diphosphate + H(+)</text>
        <dbReference type="Rhea" id="RHEA:67604"/>
        <dbReference type="ChEBI" id="CHEBI:15377"/>
        <dbReference type="ChEBI" id="CHEBI:15378"/>
        <dbReference type="ChEBI" id="CHEBI:33019"/>
        <dbReference type="ChEBI" id="CHEBI:169976"/>
        <dbReference type="ChEBI" id="CHEBI:172872"/>
    </reaction>
    <physiologicalReaction direction="left-to-right" evidence="20">
        <dbReference type="Rhea" id="RHEA:67605"/>
    </physiologicalReaction>
</comment>
<accession>A0A849AH92</accession>
<dbReference type="InterPro" id="IPR003563">
    <property type="entry name" value="8ODP"/>
</dbReference>
<evidence type="ECO:0000313" key="23">
    <source>
        <dbReference type="EMBL" id="NNG38568.1"/>
    </source>
</evidence>
<dbReference type="GO" id="GO:0005737">
    <property type="term" value="C:cytoplasm"/>
    <property type="evidence" value="ECO:0007669"/>
    <property type="project" value="TreeGrafter"/>
</dbReference>
<evidence type="ECO:0000256" key="19">
    <source>
        <dbReference type="ARBA" id="ARBA00048894"/>
    </source>
</evidence>
<proteinExistence type="inferred from homology"/>
<comment type="caution">
    <text evidence="23">The sequence shown here is derived from an EMBL/GenBank/DDBJ whole genome shotgun (WGS) entry which is preliminary data.</text>
</comment>
<dbReference type="GO" id="GO:0008828">
    <property type="term" value="F:dATP diphosphatase activity"/>
    <property type="evidence" value="ECO:0007669"/>
    <property type="project" value="UniProtKB-EC"/>
</dbReference>
<feature type="domain" description="Nudix hydrolase" evidence="22">
    <location>
        <begin position="1"/>
        <end position="135"/>
    </location>
</feature>
<evidence type="ECO:0000256" key="10">
    <source>
        <dbReference type="ARBA" id="ARBA00024596"/>
    </source>
</evidence>